<name>A0ABT9E236_9PROT</name>
<dbReference type="Gene3D" id="2.40.160.20">
    <property type="match status" value="1"/>
</dbReference>
<protein>
    <recommendedName>
        <fullName evidence="4">Porin family protein</fullName>
    </recommendedName>
</protein>
<keyword evidence="3" id="KW-1185">Reference proteome</keyword>
<feature type="chain" id="PRO_5046194747" description="Porin family protein" evidence="1">
    <location>
        <begin position="17"/>
        <end position="242"/>
    </location>
</feature>
<dbReference type="RefSeq" id="WP_305105068.1">
    <property type="nucleotide sequence ID" value="NZ_JAUTWS010000016.1"/>
</dbReference>
<keyword evidence="1" id="KW-0732">Signal</keyword>
<evidence type="ECO:0000313" key="3">
    <source>
        <dbReference type="Proteomes" id="UP001243009"/>
    </source>
</evidence>
<proteinExistence type="predicted"/>
<dbReference type="Proteomes" id="UP001243009">
    <property type="component" value="Unassembled WGS sequence"/>
</dbReference>
<dbReference type="InterPro" id="IPR011250">
    <property type="entry name" value="OMP/PagP_B-barrel"/>
</dbReference>
<dbReference type="EMBL" id="JAUTWS010000016">
    <property type="protein sequence ID" value="MDO9710206.1"/>
    <property type="molecule type" value="Genomic_DNA"/>
</dbReference>
<comment type="caution">
    <text evidence="2">The sequence shown here is derived from an EMBL/GenBank/DDBJ whole genome shotgun (WGS) entry which is preliminary data.</text>
</comment>
<accession>A0ABT9E236</accession>
<evidence type="ECO:0008006" key="4">
    <source>
        <dbReference type="Google" id="ProtNLM"/>
    </source>
</evidence>
<reference evidence="2 3" key="1">
    <citation type="submission" date="2023-08" db="EMBL/GenBank/DDBJ databases">
        <title>The draft genome sequence of Paracraurococcus sp. LOR1-02.</title>
        <authorList>
            <person name="Kingkaew E."/>
            <person name="Tanasupawat S."/>
        </authorList>
    </citation>
    <scope>NUCLEOTIDE SEQUENCE [LARGE SCALE GENOMIC DNA]</scope>
    <source>
        <strain evidence="2 3">LOR1-02</strain>
    </source>
</reference>
<feature type="signal peptide" evidence="1">
    <location>
        <begin position="1"/>
        <end position="16"/>
    </location>
</feature>
<gene>
    <name evidence="2" type="ORF">Q7A36_17770</name>
</gene>
<dbReference type="SUPFAM" id="SSF56925">
    <property type="entry name" value="OMPA-like"/>
    <property type="match status" value="1"/>
</dbReference>
<organism evidence="2 3">
    <name type="scientific">Paracraurococcus lichenis</name>
    <dbReference type="NCBI Taxonomy" id="3064888"/>
    <lineage>
        <taxon>Bacteria</taxon>
        <taxon>Pseudomonadati</taxon>
        <taxon>Pseudomonadota</taxon>
        <taxon>Alphaproteobacteria</taxon>
        <taxon>Acetobacterales</taxon>
        <taxon>Roseomonadaceae</taxon>
        <taxon>Paracraurococcus</taxon>
    </lineage>
</organism>
<evidence type="ECO:0000313" key="2">
    <source>
        <dbReference type="EMBL" id="MDO9710206.1"/>
    </source>
</evidence>
<evidence type="ECO:0000256" key="1">
    <source>
        <dbReference type="SAM" id="SignalP"/>
    </source>
</evidence>
<sequence length="242" mass="25276">MLAGTAMLALATPAAAQTYGPYVAAGVGVNFREQSDLTLREPEASMARRLGLGTSGRVGFSGGGLVAQGSAGWGFGALRTEAEFSYRTNDVDSISLTGIPGKPSFSGSADTYAVMANLIYDALPLRLRLGVPVTPYLGLGGGYAWSAYRNIIMRSGSAGAGTYGVDGRFAYQAFAGLSWDLSGLVRGLSLTTEYRFFGVADQTVNFGAQLGRFGFRDAAVEATNHNHALVVGLRYAFSTPAP</sequence>